<name>A0ABD5R9E1_9EURY</name>
<comment type="caution">
    <text evidence="2">The sequence shown here is derived from an EMBL/GenBank/DDBJ whole genome shotgun (WGS) entry which is preliminary data.</text>
</comment>
<keyword evidence="1" id="KW-0812">Transmembrane</keyword>
<feature type="transmembrane region" description="Helical" evidence="1">
    <location>
        <begin position="38"/>
        <end position="60"/>
    </location>
</feature>
<dbReference type="RefSeq" id="WP_227228072.1">
    <property type="nucleotide sequence ID" value="NZ_JAJCVJ010000001.1"/>
</dbReference>
<keyword evidence="3" id="KW-1185">Reference proteome</keyword>
<evidence type="ECO:0000313" key="3">
    <source>
        <dbReference type="Proteomes" id="UP001596201"/>
    </source>
</evidence>
<dbReference type="Proteomes" id="UP001596201">
    <property type="component" value="Unassembled WGS sequence"/>
</dbReference>
<feature type="transmembrane region" description="Helical" evidence="1">
    <location>
        <begin position="12"/>
        <end position="32"/>
    </location>
</feature>
<keyword evidence="1" id="KW-1133">Transmembrane helix</keyword>
<feature type="transmembrane region" description="Helical" evidence="1">
    <location>
        <begin position="80"/>
        <end position="98"/>
    </location>
</feature>
<keyword evidence="1" id="KW-0472">Membrane</keyword>
<proteinExistence type="predicted"/>
<dbReference type="EMBL" id="JBHSKX010000001">
    <property type="protein sequence ID" value="MFC5366587.1"/>
    <property type="molecule type" value="Genomic_DNA"/>
</dbReference>
<evidence type="ECO:0000313" key="2">
    <source>
        <dbReference type="EMBL" id="MFC5366587.1"/>
    </source>
</evidence>
<accession>A0ABD5R9E1</accession>
<gene>
    <name evidence="2" type="ORF">ACFPJ5_06515</name>
</gene>
<dbReference type="AlphaFoldDB" id="A0ABD5R9E1"/>
<protein>
    <submittedName>
        <fullName evidence="2">Uncharacterized protein</fullName>
    </submittedName>
</protein>
<reference evidence="2 3" key="1">
    <citation type="journal article" date="2019" name="Int. J. Syst. Evol. Microbiol.">
        <title>The Global Catalogue of Microorganisms (GCM) 10K type strain sequencing project: providing services to taxonomists for standard genome sequencing and annotation.</title>
        <authorList>
            <consortium name="The Broad Institute Genomics Platform"/>
            <consortium name="The Broad Institute Genome Sequencing Center for Infectious Disease"/>
            <person name="Wu L."/>
            <person name="Ma J."/>
        </authorList>
    </citation>
    <scope>NUCLEOTIDE SEQUENCE [LARGE SCALE GENOMIC DNA]</scope>
    <source>
        <strain evidence="2 3">CGMCC 1.12237</strain>
    </source>
</reference>
<sequence>MKRLIAGVRRNLPGGLLTLVSAVVVGLGGNVVPTAPTPGLWIVGVGVTLLVAGVLATPGVRGLLDRTFGLDLTPDATRTLIALFGVLAVTLTVAFLAGNPDVVSDPTSLIGSTARVRTP</sequence>
<organism evidence="2 3">
    <name type="scientific">Salinirubrum litoreum</name>
    <dbReference type="NCBI Taxonomy" id="1126234"/>
    <lineage>
        <taxon>Archaea</taxon>
        <taxon>Methanobacteriati</taxon>
        <taxon>Methanobacteriota</taxon>
        <taxon>Stenosarchaea group</taxon>
        <taxon>Halobacteria</taxon>
        <taxon>Halobacteriales</taxon>
        <taxon>Haloferacaceae</taxon>
        <taxon>Salinirubrum</taxon>
    </lineage>
</organism>
<evidence type="ECO:0000256" key="1">
    <source>
        <dbReference type="SAM" id="Phobius"/>
    </source>
</evidence>